<keyword evidence="6" id="KW-0238">DNA-binding</keyword>
<evidence type="ECO:0000256" key="5">
    <source>
        <dbReference type="ARBA" id="ARBA00023015"/>
    </source>
</evidence>
<evidence type="ECO:0000259" key="11">
    <source>
        <dbReference type="PROSITE" id="PS50114"/>
    </source>
</evidence>
<accession>A0A022R8X1</accession>
<evidence type="ECO:0000256" key="8">
    <source>
        <dbReference type="ARBA" id="ARBA00023163"/>
    </source>
</evidence>
<dbReference type="OrthoDB" id="2162994at2759"/>
<evidence type="ECO:0000256" key="1">
    <source>
        <dbReference type="ARBA" id="ARBA00005694"/>
    </source>
</evidence>
<feature type="domain" description="GATA-type" evidence="11">
    <location>
        <begin position="205"/>
        <end position="241"/>
    </location>
</feature>
<dbReference type="EMBL" id="KI630592">
    <property type="protein sequence ID" value="EYU36178.1"/>
    <property type="molecule type" value="Genomic_DNA"/>
</dbReference>
<dbReference type="PROSITE" id="PS00344">
    <property type="entry name" value="GATA_ZN_FINGER_1"/>
    <property type="match status" value="1"/>
</dbReference>
<dbReference type="GO" id="GO:0008270">
    <property type="term" value="F:zinc ion binding"/>
    <property type="evidence" value="ECO:0007669"/>
    <property type="project" value="UniProtKB-KW"/>
</dbReference>
<keyword evidence="7" id="KW-0010">Activator</keyword>
<evidence type="ECO:0000256" key="3">
    <source>
        <dbReference type="ARBA" id="ARBA00022771"/>
    </source>
</evidence>
<keyword evidence="4" id="KW-0862">Zinc</keyword>
<proteinExistence type="inferred from homology"/>
<dbReference type="Proteomes" id="UP000030748">
    <property type="component" value="Unassembled WGS sequence"/>
</dbReference>
<dbReference type="GO" id="GO:0005634">
    <property type="term" value="C:nucleus"/>
    <property type="evidence" value="ECO:0000318"/>
    <property type="project" value="GO_Central"/>
</dbReference>
<dbReference type="Gene3D" id="3.30.50.10">
    <property type="entry name" value="Erythroid Transcription Factor GATA-1, subunit A"/>
    <property type="match status" value="1"/>
</dbReference>
<keyword evidence="5" id="KW-0805">Transcription regulation</keyword>
<dbReference type="InterPro" id="IPR000679">
    <property type="entry name" value="Znf_GATA"/>
</dbReference>
<dbReference type="GO" id="GO:0030154">
    <property type="term" value="P:cell differentiation"/>
    <property type="evidence" value="ECO:0000318"/>
    <property type="project" value="GO_Central"/>
</dbReference>
<reference evidence="12 13" key="1">
    <citation type="journal article" date="2013" name="Proc. Natl. Acad. Sci. U.S.A.">
        <title>Fine-scale variation in meiotic recombination in Mimulus inferred from population shotgun sequencing.</title>
        <authorList>
            <person name="Hellsten U."/>
            <person name="Wright K.M."/>
            <person name="Jenkins J."/>
            <person name="Shu S."/>
            <person name="Yuan Y."/>
            <person name="Wessler S.R."/>
            <person name="Schmutz J."/>
            <person name="Willis J.H."/>
            <person name="Rokhsar D.S."/>
        </authorList>
    </citation>
    <scope>NUCLEOTIDE SEQUENCE [LARGE SCALE GENOMIC DNA]</scope>
    <source>
        <strain evidence="13">cv. DUN x IM62</strain>
    </source>
</reference>
<dbReference type="GO" id="GO:0000976">
    <property type="term" value="F:transcription cis-regulatory region binding"/>
    <property type="evidence" value="ECO:0000318"/>
    <property type="project" value="GO_Central"/>
</dbReference>
<evidence type="ECO:0000256" key="7">
    <source>
        <dbReference type="ARBA" id="ARBA00023159"/>
    </source>
</evidence>
<dbReference type="InterPro" id="IPR013088">
    <property type="entry name" value="Znf_NHR/GATA"/>
</dbReference>
<feature type="compositionally biased region" description="Basic residues" evidence="10">
    <location>
        <begin position="125"/>
        <end position="137"/>
    </location>
</feature>
<name>A0A022R8X1_ERYGU</name>
<dbReference type="SMART" id="SM00401">
    <property type="entry name" value="ZnF_GATA"/>
    <property type="match status" value="1"/>
</dbReference>
<evidence type="ECO:0000313" key="13">
    <source>
        <dbReference type="Proteomes" id="UP000030748"/>
    </source>
</evidence>
<keyword evidence="8" id="KW-0804">Transcription</keyword>
<dbReference type="AlphaFoldDB" id="A0A022R8X1"/>
<dbReference type="CDD" id="cd00202">
    <property type="entry name" value="ZnF_GATA"/>
    <property type="match status" value="1"/>
</dbReference>
<dbReference type="FunFam" id="3.30.50.10:FF:000018">
    <property type="entry name" value="GATA transcription factor"/>
    <property type="match status" value="1"/>
</dbReference>
<evidence type="ECO:0000256" key="6">
    <source>
        <dbReference type="ARBA" id="ARBA00023125"/>
    </source>
</evidence>
<feature type="compositionally biased region" description="Low complexity" evidence="10">
    <location>
        <begin position="104"/>
        <end position="116"/>
    </location>
</feature>
<evidence type="ECO:0000256" key="4">
    <source>
        <dbReference type="ARBA" id="ARBA00022833"/>
    </source>
</evidence>
<evidence type="ECO:0000256" key="10">
    <source>
        <dbReference type="SAM" id="MobiDB-lite"/>
    </source>
</evidence>
<protein>
    <recommendedName>
        <fullName evidence="11">GATA-type domain-containing protein</fullName>
    </recommendedName>
</protein>
<dbReference type="eggNOG" id="KOG1601">
    <property type="taxonomic scope" value="Eukaryota"/>
</dbReference>
<dbReference type="KEGG" id="egt:105959128"/>
<evidence type="ECO:0000313" key="12">
    <source>
        <dbReference type="EMBL" id="EYU36178.1"/>
    </source>
</evidence>
<dbReference type="OMA" id="ICWEAIV"/>
<feature type="region of interest" description="Disordered" evidence="10">
    <location>
        <begin position="104"/>
        <end position="139"/>
    </location>
</feature>
<dbReference type="GO" id="GO:0006357">
    <property type="term" value="P:regulation of transcription by RNA polymerase II"/>
    <property type="evidence" value="ECO:0000318"/>
    <property type="project" value="GO_Central"/>
</dbReference>
<keyword evidence="2" id="KW-0479">Metal-binding</keyword>
<dbReference type="SUPFAM" id="SSF57716">
    <property type="entry name" value="Glucocorticoid receptor-like (DNA-binding domain)"/>
    <property type="match status" value="1"/>
</dbReference>
<comment type="similarity">
    <text evidence="1">Belongs to the type IV zinc-finger family. Class A subfamily.</text>
</comment>
<evidence type="ECO:0000256" key="2">
    <source>
        <dbReference type="ARBA" id="ARBA00022723"/>
    </source>
</evidence>
<dbReference type="EMBL" id="KI630592">
    <property type="protein sequence ID" value="EYU36179.1"/>
    <property type="molecule type" value="Genomic_DNA"/>
</dbReference>
<dbReference type="PANTHER" id="PTHR45658:SF134">
    <property type="entry name" value="GATA TYPE ZINC FINGER TRANSCRIPTION FACTOR FAMILY PROTEIN"/>
    <property type="match status" value="1"/>
</dbReference>
<dbReference type="STRING" id="4155.A0A022R8X1"/>
<gene>
    <name evidence="12" type="ORF">MIMGU_mgv1a0095201mg</name>
</gene>
<dbReference type="PANTHER" id="PTHR45658">
    <property type="entry name" value="GATA TRANSCRIPTION FACTOR"/>
    <property type="match status" value="1"/>
</dbReference>
<dbReference type="Pfam" id="PF00320">
    <property type="entry name" value="GATA"/>
    <property type="match status" value="1"/>
</dbReference>
<dbReference type="InterPro" id="IPR051140">
    <property type="entry name" value="GATA_TF"/>
</dbReference>
<evidence type="ECO:0000256" key="9">
    <source>
        <dbReference type="PROSITE-ProRule" id="PRU00094"/>
    </source>
</evidence>
<organism evidence="12 13">
    <name type="scientific">Erythranthe guttata</name>
    <name type="common">Yellow monkey flower</name>
    <name type="synonym">Mimulus guttatus</name>
    <dbReference type="NCBI Taxonomy" id="4155"/>
    <lineage>
        <taxon>Eukaryota</taxon>
        <taxon>Viridiplantae</taxon>
        <taxon>Streptophyta</taxon>
        <taxon>Embryophyta</taxon>
        <taxon>Tracheophyta</taxon>
        <taxon>Spermatophyta</taxon>
        <taxon>Magnoliopsida</taxon>
        <taxon>eudicotyledons</taxon>
        <taxon>Gunneridae</taxon>
        <taxon>Pentapetalae</taxon>
        <taxon>asterids</taxon>
        <taxon>lamiids</taxon>
        <taxon>Lamiales</taxon>
        <taxon>Phrymaceae</taxon>
        <taxon>Erythranthe</taxon>
    </lineage>
</organism>
<keyword evidence="13" id="KW-1185">Reference proteome</keyword>
<keyword evidence="3 9" id="KW-0863">Zinc-finger</keyword>
<dbReference type="PROSITE" id="PS50114">
    <property type="entry name" value="GATA_ZN_FINGER_2"/>
    <property type="match status" value="1"/>
</dbReference>
<sequence>MSEVKEPYICWEAIVNGTAGEAELDNILSILDYPVESFEGDEEFVGDWDSTKSEFLGPIPSDVLIGQPVIGHNKSTPIAPVDATPYPNKSIEVKEQGIFQTQSPVSVLESSRSTSSGKSPLIKSRITKRARSKRARKPSGLSPWHLIPTLFASCPDAVKKRGRRKKLPQQAIENSSSLKAIIQFQGCSERPTELQSSAAQQRSPTATTKRCTHCQVMKTPQWREGPAGPKTLCNACGVRYRSGRLFPEYRPAASPTFVPTVHSNSHRKVVEMRTKGQNGKIEERSVVVETRTEGQNGKIEERSVVIETRTEGQNGKTEERSMEVIVPVSSSSCSFDHVC</sequence>